<dbReference type="PANTHER" id="PTHR48444">
    <property type="entry name" value="DNA TOPOISOMERASE 6 SUBUNIT B"/>
    <property type="match status" value="1"/>
</dbReference>
<dbReference type="Proteomes" id="UP001177003">
    <property type="component" value="Chromosome 9"/>
</dbReference>
<evidence type="ECO:0008006" key="3">
    <source>
        <dbReference type="Google" id="ProtNLM"/>
    </source>
</evidence>
<gene>
    <name evidence="1" type="ORF">LSALG_LOCUS40354</name>
</gene>
<evidence type="ECO:0000313" key="2">
    <source>
        <dbReference type="Proteomes" id="UP001177003"/>
    </source>
</evidence>
<dbReference type="Gene3D" id="3.30.565.10">
    <property type="entry name" value="Histidine kinase-like ATPase, C-terminal domain"/>
    <property type="match status" value="1"/>
</dbReference>
<accession>A0AA35ZZK1</accession>
<dbReference type="EMBL" id="OX465085">
    <property type="protein sequence ID" value="CAI9301835.1"/>
    <property type="molecule type" value="Genomic_DNA"/>
</dbReference>
<sequence>MEDISDSHVSSILSQSLHWFFQTLLLSSLRRIRTLLGFTTKVVLCNLPGKSLYNTVRELVENALDSAESIGELPLVEITIWRDVKMRAFDDANHQTYVDLKIFKSFSEFFVGTWWYRIQEWSYFILKTLLMWRHKRK</sequence>
<reference evidence="1" key="1">
    <citation type="submission" date="2023-04" db="EMBL/GenBank/DDBJ databases">
        <authorList>
            <person name="Vijverberg K."/>
            <person name="Xiong W."/>
            <person name="Schranz E."/>
        </authorList>
    </citation>
    <scope>NUCLEOTIDE SEQUENCE</scope>
</reference>
<protein>
    <recommendedName>
        <fullName evidence="3">Histidine kinase/HSP90-like ATPase domain-containing protein</fullName>
    </recommendedName>
</protein>
<name>A0AA35ZZK1_LACSI</name>
<dbReference type="InterPro" id="IPR036890">
    <property type="entry name" value="HATPase_C_sf"/>
</dbReference>
<keyword evidence="2" id="KW-1185">Reference proteome</keyword>
<evidence type="ECO:0000313" key="1">
    <source>
        <dbReference type="EMBL" id="CAI9301835.1"/>
    </source>
</evidence>
<dbReference type="AlphaFoldDB" id="A0AA35ZZK1"/>
<organism evidence="1 2">
    <name type="scientific">Lactuca saligna</name>
    <name type="common">Willowleaf lettuce</name>
    <dbReference type="NCBI Taxonomy" id="75948"/>
    <lineage>
        <taxon>Eukaryota</taxon>
        <taxon>Viridiplantae</taxon>
        <taxon>Streptophyta</taxon>
        <taxon>Embryophyta</taxon>
        <taxon>Tracheophyta</taxon>
        <taxon>Spermatophyta</taxon>
        <taxon>Magnoliopsida</taxon>
        <taxon>eudicotyledons</taxon>
        <taxon>Gunneridae</taxon>
        <taxon>Pentapetalae</taxon>
        <taxon>asterids</taxon>
        <taxon>campanulids</taxon>
        <taxon>Asterales</taxon>
        <taxon>Asteraceae</taxon>
        <taxon>Cichorioideae</taxon>
        <taxon>Cichorieae</taxon>
        <taxon>Lactucinae</taxon>
        <taxon>Lactuca</taxon>
    </lineage>
</organism>
<dbReference type="PANTHER" id="PTHR48444:SF1">
    <property type="entry name" value="DNA TOPOISOMERASE 6 SUBUNIT B"/>
    <property type="match status" value="1"/>
</dbReference>
<proteinExistence type="predicted"/>